<dbReference type="EMBL" id="PCVG01000002">
    <property type="protein sequence ID" value="PIQ69201.1"/>
    <property type="molecule type" value="Genomic_DNA"/>
</dbReference>
<dbReference type="AlphaFoldDB" id="A0A2H0KD75"/>
<sequence>MTPPRIELPQKPTFQKSTFTQGIYDVFHTLEGSFDACFLLESLTDGPQSRYTIVGFAPEHIIRGNDTILTIDSKKYVVDNPYMALRNIIPHHVLSRGFVGGLVGYMSYEAADFFEPSLSLKHHSKFDQFCFGLYTDGLIYDKTTGETMYFYYKASRLADIEKILKKPKIKSTQKTEVTFKGYSLTKDEHRDIVLRVKEKIKQGLTFQCEVGFRSTFTIQGSALPLYEELRRVNPSPHMYFMKFGKQVILGASPELLFQLRDGEMESYPLAGTIKRGETPEEDQKLARQLVNDPKERAEHAMLVDMQRNDIGRVARFGTVRVRNLFEVKKFSYVQHLSSEVTGLIAPEHDMFTALASSFPMGTLSGAPKIESMKIINENEKDGRGPYGGAVGFFGFNGDCMFAIPIRSLYISGEEMYTQTSGGIVHDSTPEKEYEEILNKLSATQITLQKFLTP</sequence>
<dbReference type="InterPro" id="IPR019999">
    <property type="entry name" value="Anth_synth_I-like"/>
</dbReference>
<evidence type="ECO:0000259" key="2">
    <source>
        <dbReference type="Pfam" id="PF04715"/>
    </source>
</evidence>
<evidence type="ECO:0000259" key="1">
    <source>
        <dbReference type="Pfam" id="PF00425"/>
    </source>
</evidence>
<reference evidence="3 4" key="1">
    <citation type="submission" date="2017-09" db="EMBL/GenBank/DDBJ databases">
        <title>Depth-based differentiation of microbial function through sediment-hosted aquifers and enrichment of novel symbionts in the deep terrestrial subsurface.</title>
        <authorList>
            <person name="Probst A.J."/>
            <person name="Ladd B."/>
            <person name="Jarett J.K."/>
            <person name="Geller-Mcgrath D.E."/>
            <person name="Sieber C.M."/>
            <person name="Emerson J.B."/>
            <person name="Anantharaman K."/>
            <person name="Thomas B.C."/>
            <person name="Malmstrom R."/>
            <person name="Stieglmeier M."/>
            <person name="Klingl A."/>
            <person name="Woyke T."/>
            <person name="Ryan C.M."/>
            <person name="Banfield J.F."/>
        </authorList>
    </citation>
    <scope>NUCLEOTIDE SEQUENCE [LARGE SCALE GENOMIC DNA]</scope>
    <source>
        <strain evidence="3">CG11_big_fil_rev_8_21_14_0_20_46_11</strain>
    </source>
</reference>
<dbReference type="SUPFAM" id="SSF56322">
    <property type="entry name" value="ADC synthase"/>
    <property type="match status" value="1"/>
</dbReference>
<organism evidence="3 4">
    <name type="scientific">Candidatus Taylorbacteria bacterium CG11_big_fil_rev_8_21_14_0_20_46_11</name>
    <dbReference type="NCBI Taxonomy" id="1975025"/>
    <lineage>
        <taxon>Bacteria</taxon>
        <taxon>Candidatus Tayloriibacteriota</taxon>
    </lineage>
</organism>
<dbReference type="Gene3D" id="3.60.120.10">
    <property type="entry name" value="Anthranilate synthase"/>
    <property type="match status" value="1"/>
</dbReference>
<dbReference type="InterPro" id="IPR015890">
    <property type="entry name" value="Chorismate_C"/>
</dbReference>
<dbReference type="PANTHER" id="PTHR11236:SF9">
    <property type="entry name" value="ANTHRANILATE SYNTHASE COMPONENT 1"/>
    <property type="match status" value="1"/>
</dbReference>
<dbReference type="GO" id="GO:0000162">
    <property type="term" value="P:L-tryptophan biosynthetic process"/>
    <property type="evidence" value="ECO:0007669"/>
    <property type="project" value="TreeGrafter"/>
</dbReference>
<dbReference type="InterPro" id="IPR006805">
    <property type="entry name" value="Anth_synth_I_N"/>
</dbReference>
<protein>
    <submittedName>
        <fullName evidence="3">Anthranilate synthase component I</fullName>
    </submittedName>
</protein>
<dbReference type="PRINTS" id="PR00095">
    <property type="entry name" value="ANTSNTHASEI"/>
</dbReference>
<dbReference type="InterPro" id="IPR005801">
    <property type="entry name" value="ADC_synthase"/>
</dbReference>
<dbReference type="Proteomes" id="UP000229342">
    <property type="component" value="Unassembled WGS sequence"/>
</dbReference>
<feature type="domain" description="Anthranilate synthase component I N-terminal" evidence="2">
    <location>
        <begin position="26"/>
        <end position="146"/>
    </location>
</feature>
<comment type="caution">
    <text evidence="3">The sequence shown here is derived from an EMBL/GenBank/DDBJ whole genome shotgun (WGS) entry which is preliminary data.</text>
</comment>
<accession>A0A2H0KD75</accession>
<name>A0A2H0KD75_9BACT</name>
<dbReference type="Pfam" id="PF04715">
    <property type="entry name" value="Anth_synt_I_N"/>
    <property type="match status" value="1"/>
</dbReference>
<evidence type="ECO:0000313" key="4">
    <source>
        <dbReference type="Proteomes" id="UP000229342"/>
    </source>
</evidence>
<evidence type="ECO:0000313" key="3">
    <source>
        <dbReference type="EMBL" id="PIQ69201.1"/>
    </source>
</evidence>
<dbReference type="Pfam" id="PF00425">
    <property type="entry name" value="Chorismate_bind"/>
    <property type="match status" value="1"/>
</dbReference>
<feature type="domain" description="Chorismate-utilising enzyme C-terminal" evidence="1">
    <location>
        <begin position="186"/>
        <end position="439"/>
    </location>
</feature>
<dbReference type="PANTHER" id="PTHR11236">
    <property type="entry name" value="AMINOBENZOATE/ANTHRANILATE SYNTHASE"/>
    <property type="match status" value="1"/>
</dbReference>
<gene>
    <name evidence="3" type="ORF">COV91_00060</name>
</gene>
<proteinExistence type="predicted"/>